<keyword evidence="9" id="KW-1185">Reference proteome</keyword>
<dbReference type="InterPro" id="IPR002078">
    <property type="entry name" value="Sigma_54_int"/>
</dbReference>
<dbReference type="InterPro" id="IPR002197">
    <property type="entry name" value="HTH_Fis"/>
</dbReference>
<accession>A0A290XB75</accession>
<dbReference type="InterPro" id="IPR027417">
    <property type="entry name" value="P-loop_NTPase"/>
</dbReference>
<dbReference type="GO" id="GO:0043565">
    <property type="term" value="F:sequence-specific DNA binding"/>
    <property type="evidence" value="ECO:0007669"/>
    <property type="project" value="InterPro"/>
</dbReference>
<dbReference type="SUPFAM" id="SSF52540">
    <property type="entry name" value="P-loop containing nucleoside triphosphate hydrolases"/>
    <property type="match status" value="1"/>
</dbReference>
<dbReference type="GO" id="GO:0000160">
    <property type="term" value="P:phosphorelay signal transduction system"/>
    <property type="evidence" value="ECO:0007669"/>
    <property type="project" value="InterPro"/>
</dbReference>
<dbReference type="CDD" id="cd00009">
    <property type="entry name" value="AAA"/>
    <property type="match status" value="1"/>
</dbReference>
<evidence type="ECO:0000313" key="8">
    <source>
        <dbReference type="EMBL" id="ATD66349.1"/>
    </source>
</evidence>
<dbReference type="Proteomes" id="UP000218968">
    <property type="component" value="Chromosome"/>
</dbReference>
<dbReference type="EMBL" id="CP023406">
    <property type="protein sequence ID" value="ATD66349.1"/>
    <property type="molecule type" value="Genomic_DNA"/>
</dbReference>
<dbReference type="GO" id="GO:0006355">
    <property type="term" value="P:regulation of DNA-templated transcription"/>
    <property type="evidence" value="ECO:0007669"/>
    <property type="project" value="InterPro"/>
</dbReference>
<evidence type="ECO:0000256" key="2">
    <source>
        <dbReference type="ARBA" id="ARBA00022840"/>
    </source>
</evidence>
<reference evidence="9" key="1">
    <citation type="submission" date="2017-09" db="EMBL/GenBank/DDBJ databases">
        <title>Luteimonas liuhanmingii sp.nov., isolated from the intestinal contents of Tibetan Plateau Pika in Yushu, Qinghai Province, China.</title>
        <authorList>
            <person name="Gui Z."/>
        </authorList>
    </citation>
    <scope>NUCLEOTIDE SEQUENCE [LARGE SCALE GENOMIC DNA]</scope>
    <source>
        <strain evidence="9">100111</strain>
    </source>
</reference>
<dbReference type="CDD" id="cd00156">
    <property type="entry name" value="REC"/>
    <property type="match status" value="1"/>
</dbReference>
<dbReference type="PROSITE" id="PS00675">
    <property type="entry name" value="SIGMA54_INTERACT_1"/>
    <property type="match status" value="1"/>
</dbReference>
<proteinExistence type="predicted"/>
<dbReference type="InterPro" id="IPR025944">
    <property type="entry name" value="Sigma_54_int_dom_CS"/>
</dbReference>
<dbReference type="InterPro" id="IPR058031">
    <property type="entry name" value="AAA_lid_NorR"/>
</dbReference>
<dbReference type="InterPro" id="IPR025662">
    <property type="entry name" value="Sigma_54_int_dom_ATP-bd_1"/>
</dbReference>
<dbReference type="SUPFAM" id="SSF52172">
    <property type="entry name" value="CheY-like"/>
    <property type="match status" value="1"/>
</dbReference>
<dbReference type="SMART" id="SM00448">
    <property type="entry name" value="REC"/>
    <property type="match status" value="1"/>
</dbReference>
<evidence type="ECO:0000256" key="5">
    <source>
        <dbReference type="PROSITE-ProRule" id="PRU00169"/>
    </source>
</evidence>
<dbReference type="Gene3D" id="1.10.10.60">
    <property type="entry name" value="Homeodomain-like"/>
    <property type="match status" value="1"/>
</dbReference>
<dbReference type="SUPFAM" id="SSF46689">
    <property type="entry name" value="Homeodomain-like"/>
    <property type="match status" value="1"/>
</dbReference>
<evidence type="ECO:0000259" key="7">
    <source>
        <dbReference type="PROSITE" id="PS50110"/>
    </source>
</evidence>
<dbReference type="KEGG" id="lum:CNR27_01885"/>
<dbReference type="InterPro" id="IPR003593">
    <property type="entry name" value="AAA+_ATPase"/>
</dbReference>
<name>A0A290XB75_9GAMM</name>
<evidence type="ECO:0000256" key="4">
    <source>
        <dbReference type="ARBA" id="ARBA00023163"/>
    </source>
</evidence>
<dbReference type="Pfam" id="PF00072">
    <property type="entry name" value="Response_reg"/>
    <property type="match status" value="1"/>
</dbReference>
<protein>
    <submittedName>
        <fullName evidence="8">Sigma-54-dependent Fis family transcriptional regulator</fullName>
    </submittedName>
</protein>
<sequence length="434" mass="47239">MPANAAVSDLLIIDDDAGFAESIAGLARTEGFSPRLAATVAQAREALRVGSDVLLLDIQLPDGSGLDLLAEIDPALHPRVAVITGHPSVETAARAVSGPVNDYFVKPFDPMSFVAVLRESRRVSRTVEVPGAEPIPGVVAASAAMREPTRLARALAATEVALLLTGETGAGKDMFARAIHAMSGRSGAFVRLDCGSMPPEHLIERLLGSRRGEGQGAGDVFAEASDGTLFLDEVSALPAGLQGALLRRIESADELEHMDVRIIAATRLDPRVALAEGRLREDLYFRIAEVHIPIPPLRQRDEDVLLLARRFVDAFNRRYDLEKRLSPQSARTLRRHPWPGNVRELRNVVHRAYLLAPGEELVMHLEAARMPPPLEVGDTLAFTLGTPWAEIERRMLIKALEHCGNDKTAAARLLGVSVRTVHNHLARMKQREHS</sequence>
<keyword evidence="2" id="KW-0067">ATP-binding</keyword>
<evidence type="ECO:0000256" key="3">
    <source>
        <dbReference type="ARBA" id="ARBA00023015"/>
    </source>
</evidence>
<feature type="domain" description="Sigma-54 factor interaction" evidence="6">
    <location>
        <begin position="138"/>
        <end position="354"/>
    </location>
</feature>
<evidence type="ECO:0000259" key="6">
    <source>
        <dbReference type="PROSITE" id="PS50045"/>
    </source>
</evidence>
<organism evidence="8 9">
    <name type="scientific">Luteimonas chenhongjianii</name>
    <dbReference type="NCBI Taxonomy" id="2006110"/>
    <lineage>
        <taxon>Bacteria</taxon>
        <taxon>Pseudomonadati</taxon>
        <taxon>Pseudomonadota</taxon>
        <taxon>Gammaproteobacteria</taxon>
        <taxon>Lysobacterales</taxon>
        <taxon>Lysobacteraceae</taxon>
        <taxon>Luteimonas</taxon>
    </lineage>
</organism>
<dbReference type="Pfam" id="PF00158">
    <property type="entry name" value="Sigma54_activat"/>
    <property type="match status" value="1"/>
</dbReference>
<dbReference type="PANTHER" id="PTHR32071">
    <property type="entry name" value="TRANSCRIPTIONAL REGULATORY PROTEIN"/>
    <property type="match status" value="1"/>
</dbReference>
<dbReference type="Gene3D" id="3.40.50.300">
    <property type="entry name" value="P-loop containing nucleotide triphosphate hydrolases"/>
    <property type="match status" value="1"/>
</dbReference>
<gene>
    <name evidence="8" type="ORF">CNR27_01885</name>
</gene>
<keyword evidence="1" id="KW-0547">Nucleotide-binding</keyword>
<feature type="modified residue" description="4-aspartylphosphate" evidence="5">
    <location>
        <position position="57"/>
    </location>
</feature>
<keyword evidence="5" id="KW-0597">Phosphoprotein</keyword>
<keyword evidence="4" id="KW-0804">Transcription</keyword>
<dbReference type="InterPro" id="IPR001789">
    <property type="entry name" value="Sig_transdc_resp-reg_receiver"/>
</dbReference>
<feature type="domain" description="Response regulatory" evidence="7">
    <location>
        <begin position="9"/>
        <end position="121"/>
    </location>
</feature>
<dbReference type="PROSITE" id="PS50045">
    <property type="entry name" value="SIGMA54_INTERACT_4"/>
    <property type="match status" value="1"/>
</dbReference>
<dbReference type="InterPro" id="IPR009057">
    <property type="entry name" value="Homeodomain-like_sf"/>
</dbReference>
<dbReference type="Pfam" id="PF25601">
    <property type="entry name" value="AAA_lid_14"/>
    <property type="match status" value="1"/>
</dbReference>
<dbReference type="Pfam" id="PF02954">
    <property type="entry name" value="HTH_8"/>
    <property type="match status" value="1"/>
</dbReference>
<dbReference type="PRINTS" id="PR01590">
    <property type="entry name" value="HTHFIS"/>
</dbReference>
<dbReference type="SMART" id="SM00382">
    <property type="entry name" value="AAA"/>
    <property type="match status" value="1"/>
</dbReference>
<dbReference type="Gene3D" id="1.10.8.60">
    <property type="match status" value="1"/>
</dbReference>
<dbReference type="Gene3D" id="3.40.50.2300">
    <property type="match status" value="1"/>
</dbReference>
<keyword evidence="3" id="KW-0805">Transcription regulation</keyword>
<dbReference type="GO" id="GO:0005524">
    <property type="term" value="F:ATP binding"/>
    <property type="evidence" value="ECO:0007669"/>
    <property type="project" value="UniProtKB-KW"/>
</dbReference>
<evidence type="ECO:0000256" key="1">
    <source>
        <dbReference type="ARBA" id="ARBA00022741"/>
    </source>
</evidence>
<dbReference type="AlphaFoldDB" id="A0A290XB75"/>
<dbReference type="PROSITE" id="PS50110">
    <property type="entry name" value="RESPONSE_REGULATORY"/>
    <property type="match status" value="1"/>
</dbReference>
<dbReference type="InterPro" id="IPR011006">
    <property type="entry name" value="CheY-like_superfamily"/>
</dbReference>
<dbReference type="PROSITE" id="PS00688">
    <property type="entry name" value="SIGMA54_INTERACT_3"/>
    <property type="match status" value="1"/>
</dbReference>
<evidence type="ECO:0000313" key="9">
    <source>
        <dbReference type="Proteomes" id="UP000218968"/>
    </source>
</evidence>